<organism evidence="2">
    <name type="scientific">marine sediment metagenome</name>
    <dbReference type="NCBI Taxonomy" id="412755"/>
    <lineage>
        <taxon>unclassified sequences</taxon>
        <taxon>metagenomes</taxon>
        <taxon>ecological metagenomes</taxon>
    </lineage>
</organism>
<evidence type="ECO:0000313" key="2">
    <source>
        <dbReference type="EMBL" id="KKL63729.1"/>
    </source>
</evidence>
<name>A0A0F9DPT7_9ZZZZ</name>
<evidence type="ECO:0000256" key="1">
    <source>
        <dbReference type="SAM" id="Phobius"/>
    </source>
</evidence>
<comment type="caution">
    <text evidence="2">The sequence shown here is derived from an EMBL/GenBank/DDBJ whole genome shotgun (WGS) entry which is preliminary data.</text>
</comment>
<keyword evidence="1" id="KW-1133">Transmembrane helix</keyword>
<gene>
    <name evidence="2" type="ORF">LCGC14_2172210</name>
</gene>
<accession>A0A0F9DPT7</accession>
<keyword evidence="1" id="KW-0812">Transmembrane</keyword>
<feature type="transmembrane region" description="Helical" evidence="1">
    <location>
        <begin position="39"/>
        <end position="59"/>
    </location>
</feature>
<feature type="transmembrane region" description="Helical" evidence="1">
    <location>
        <begin position="9"/>
        <end position="33"/>
    </location>
</feature>
<sequence>MYTRLDRKLLWKVVGATFLFPLLLIAVTTAVQVKYGYVASWYVTVCTALIGTVLWISGAHLKHKGDDFSKAAVSLFASSGVFIALIVHTILKNDTPFLNQEMRIVIIIFALAFAFIAYNMGRTATRYYAFKFFAFEEKRLHAIEALSIEMIVIALLLVTYFLFIS</sequence>
<keyword evidence="1" id="KW-0472">Membrane</keyword>
<proteinExistence type="predicted"/>
<protein>
    <submittedName>
        <fullName evidence="2">Uncharacterized protein</fullName>
    </submittedName>
</protein>
<dbReference type="EMBL" id="LAZR01028064">
    <property type="protein sequence ID" value="KKL63729.1"/>
    <property type="molecule type" value="Genomic_DNA"/>
</dbReference>
<feature type="transmembrane region" description="Helical" evidence="1">
    <location>
        <begin position="71"/>
        <end position="91"/>
    </location>
</feature>
<feature type="transmembrane region" description="Helical" evidence="1">
    <location>
        <begin position="103"/>
        <end position="121"/>
    </location>
</feature>
<reference evidence="2" key="1">
    <citation type="journal article" date="2015" name="Nature">
        <title>Complex archaea that bridge the gap between prokaryotes and eukaryotes.</title>
        <authorList>
            <person name="Spang A."/>
            <person name="Saw J.H."/>
            <person name="Jorgensen S.L."/>
            <person name="Zaremba-Niedzwiedzka K."/>
            <person name="Martijn J."/>
            <person name="Lind A.E."/>
            <person name="van Eijk R."/>
            <person name="Schleper C."/>
            <person name="Guy L."/>
            <person name="Ettema T.J."/>
        </authorList>
    </citation>
    <scope>NUCLEOTIDE SEQUENCE</scope>
</reference>
<dbReference type="AlphaFoldDB" id="A0A0F9DPT7"/>
<feature type="transmembrane region" description="Helical" evidence="1">
    <location>
        <begin position="142"/>
        <end position="163"/>
    </location>
</feature>